<keyword evidence="2" id="KW-1185">Reference proteome</keyword>
<sequence length="159" mass="18140">MFVYERRSWQMQVYKAVFRETPSTCATSIDRGELFGGPEFIDLVVHNDDILARWGTVITYEGRDLSKHVTRFLSGGRYAPLHLTDFSVVDVRRVKTEDLQKAEVEASGLTADVHLSPAVFVVWYDVGVTSVLVWNVRWPQAMRVAVAPSVDMEHHYQPL</sequence>
<organism evidence="1 2">
    <name type="scientific">Pythium oligandrum</name>
    <name type="common">Mycoparasitic fungus</name>
    <dbReference type="NCBI Taxonomy" id="41045"/>
    <lineage>
        <taxon>Eukaryota</taxon>
        <taxon>Sar</taxon>
        <taxon>Stramenopiles</taxon>
        <taxon>Oomycota</taxon>
        <taxon>Peronosporomycetes</taxon>
        <taxon>Pythiales</taxon>
        <taxon>Pythiaceae</taxon>
        <taxon>Pythium</taxon>
    </lineage>
</organism>
<dbReference type="AlphaFoldDB" id="A0A8K1CNR0"/>
<dbReference type="OrthoDB" id="114182at2759"/>
<dbReference type="EMBL" id="SPLM01000036">
    <property type="protein sequence ID" value="TMW65975.1"/>
    <property type="molecule type" value="Genomic_DNA"/>
</dbReference>
<accession>A0A8K1CNR0</accession>
<comment type="caution">
    <text evidence="1">The sequence shown here is derived from an EMBL/GenBank/DDBJ whole genome shotgun (WGS) entry which is preliminary data.</text>
</comment>
<evidence type="ECO:0000313" key="2">
    <source>
        <dbReference type="Proteomes" id="UP000794436"/>
    </source>
</evidence>
<evidence type="ECO:0000313" key="1">
    <source>
        <dbReference type="EMBL" id="TMW65975.1"/>
    </source>
</evidence>
<protein>
    <submittedName>
        <fullName evidence="1">Uncharacterized protein</fullName>
    </submittedName>
</protein>
<reference evidence="1" key="1">
    <citation type="submission" date="2019-03" db="EMBL/GenBank/DDBJ databases">
        <title>Long read genome sequence of the mycoparasitic Pythium oligandrum ATCC 38472 isolated from sugarbeet rhizosphere.</title>
        <authorList>
            <person name="Gaulin E."/>
        </authorList>
    </citation>
    <scope>NUCLEOTIDE SEQUENCE</scope>
    <source>
        <strain evidence="1">ATCC 38472_TT</strain>
    </source>
</reference>
<name>A0A8K1CNR0_PYTOL</name>
<proteinExistence type="predicted"/>
<dbReference type="Proteomes" id="UP000794436">
    <property type="component" value="Unassembled WGS sequence"/>
</dbReference>
<gene>
    <name evidence="1" type="ORF">Poli38472_003740</name>
</gene>